<dbReference type="PANTHER" id="PTHR43501">
    <property type="entry name" value="CYTOSOL NON-SPECIFIC DIPEPTIDASE"/>
    <property type="match status" value="1"/>
</dbReference>
<keyword evidence="1" id="KW-0378">Hydrolase</keyword>
<dbReference type="InterPro" id="IPR001160">
    <property type="entry name" value="Peptidase_M20C"/>
</dbReference>
<dbReference type="GO" id="GO:0006508">
    <property type="term" value="P:proteolysis"/>
    <property type="evidence" value="ECO:0007669"/>
    <property type="project" value="InterPro"/>
</dbReference>
<keyword evidence="1" id="KW-0645">Protease</keyword>
<name>A0A3S4KIG9_KLEPN</name>
<dbReference type="GO" id="GO:0070573">
    <property type="term" value="F:metallodipeptidase activity"/>
    <property type="evidence" value="ECO:0007669"/>
    <property type="project" value="TreeGrafter"/>
</dbReference>
<organism evidence="1 2">
    <name type="scientific">Klebsiella pneumoniae</name>
    <dbReference type="NCBI Taxonomy" id="573"/>
    <lineage>
        <taxon>Bacteria</taxon>
        <taxon>Pseudomonadati</taxon>
        <taxon>Pseudomonadota</taxon>
        <taxon>Gammaproteobacteria</taxon>
        <taxon>Enterobacterales</taxon>
        <taxon>Enterobacteriaceae</taxon>
        <taxon>Klebsiella/Raoultella group</taxon>
        <taxon>Klebsiella</taxon>
        <taxon>Klebsiella pneumoniae complex</taxon>
    </lineage>
</organism>
<dbReference type="Gene3D" id="3.40.630.10">
    <property type="entry name" value="Zn peptidases"/>
    <property type="match status" value="1"/>
</dbReference>
<evidence type="ECO:0000313" key="2">
    <source>
        <dbReference type="Proteomes" id="UP000282433"/>
    </source>
</evidence>
<dbReference type="Proteomes" id="UP000282433">
    <property type="component" value="Chromosome"/>
</dbReference>
<dbReference type="SUPFAM" id="SSF53187">
    <property type="entry name" value="Zn-dependent exopeptidases"/>
    <property type="match status" value="1"/>
</dbReference>
<dbReference type="PANTHER" id="PTHR43501:SF1">
    <property type="entry name" value="CYTOSOL NON-SPECIFIC DIPEPTIDASE"/>
    <property type="match status" value="1"/>
</dbReference>
<dbReference type="AlphaFoldDB" id="A0A3S4KIG9"/>
<dbReference type="EC" id="3.4.13.18" evidence="1"/>
<dbReference type="GO" id="GO:0005829">
    <property type="term" value="C:cytosol"/>
    <property type="evidence" value="ECO:0007669"/>
    <property type="project" value="TreeGrafter"/>
</dbReference>
<gene>
    <name evidence="1" type="primary">pepD_3</name>
    <name evidence="1" type="ORF">NCTC13635_05330</name>
</gene>
<sequence>MGWAKEKGLHAERDQVGNILIRKGATAGMENRKPVALQAHLDMVPQKNNDTVHDFVKDPIQPYIDGEWVKARGTTLARTTVSEWRPHWRYWPMIASLTARWKCC</sequence>
<dbReference type="PRINTS" id="PR00934">
    <property type="entry name" value="XHISDIPTASE"/>
</dbReference>
<proteinExistence type="predicted"/>
<accession>A0A3S4KIG9</accession>
<evidence type="ECO:0000313" key="1">
    <source>
        <dbReference type="EMBL" id="VEB05555.1"/>
    </source>
</evidence>
<protein>
    <submittedName>
        <fullName evidence="1">Aminoacyl-histidine dipeptidase</fullName>
        <ecNumber evidence="1">3.4.13.18</ecNumber>
    </submittedName>
</protein>
<reference evidence="1 2" key="1">
    <citation type="submission" date="2018-12" db="EMBL/GenBank/DDBJ databases">
        <authorList>
            <consortium name="Pathogen Informatics"/>
        </authorList>
    </citation>
    <scope>NUCLEOTIDE SEQUENCE [LARGE SCALE GENOMIC DNA]</scope>
    <source>
        <strain evidence="1 2">NCTC13635</strain>
    </source>
</reference>
<dbReference type="EMBL" id="LR134162">
    <property type="protein sequence ID" value="VEB05555.1"/>
    <property type="molecule type" value="Genomic_DNA"/>
</dbReference>
<keyword evidence="1" id="KW-0224">Dipeptidase</keyword>